<dbReference type="RefSeq" id="WP_132245920.1">
    <property type="nucleotide sequence ID" value="NZ_SLWV01000016.1"/>
</dbReference>
<dbReference type="InterPro" id="IPR027417">
    <property type="entry name" value="P-loop_NTPase"/>
</dbReference>
<organism evidence="2 3">
    <name type="scientific">Marinisporobacter balticus</name>
    <dbReference type="NCBI Taxonomy" id="2018667"/>
    <lineage>
        <taxon>Bacteria</taxon>
        <taxon>Bacillati</taxon>
        <taxon>Bacillota</taxon>
        <taxon>Clostridia</taxon>
        <taxon>Peptostreptococcales</taxon>
        <taxon>Thermotaleaceae</taxon>
        <taxon>Marinisporobacter</taxon>
    </lineage>
</organism>
<dbReference type="AlphaFoldDB" id="A0A4R2KH48"/>
<dbReference type="OrthoDB" id="9762778at2"/>
<feature type="compositionally biased region" description="Basic and acidic residues" evidence="1">
    <location>
        <begin position="1"/>
        <end position="12"/>
    </location>
</feature>
<evidence type="ECO:0000313" key="2">
    <source>
        <dbReference type="EMBL" id="TCO73121.1"/>
    </source>
</evidence>
<dbReference type="PANTHER" id="PTHR43394">
    <property type="entry name" value="ATP-DEPENDENT PERMEASE MDL1, MITOCHONDRIAL"/>
    <property type="match status" value="1"/>
</dbReference>
<evidence type="ECO:0000256" key="1">
    <source>
        <dbReference type="SAM" id="MobiDB-lite"/>
    </source>
</evidence>
<dbReference type="GO" id="GO:0015421">
    <property type="term" value="F:ABC-type oligopeptide transporter activity"/>
    <property type="evidence" value="ECO:0007669"/>
    <property type="project" value="TreeGrafter"/>
</dbReference>
<evidence type="ECO:0000313" key="3">
    <source>
        <dbReference type="Proteomes" id="UP000294919"/>
    </source>
</evidence>
<proteinExistence type="predicted"/>
<dbReference type="SUPFAM" id="SSF52540">
    <property type="entry name" value="P-loop containing nucleoside triphosphate hydrolases"/>
    <property type="match status" value="1"/>
</dbReference>
<feature type="region of interest" description="Disordered" evidence="1">
    <location>
        <begin position="1"/>
        <end position="24"/>
    </location>
</feature>
<sequence length="115" mass="12888">MLEEAGKVREIIEQEEQGEGNKRLDGDIEGEIAFHHITFKYDKKEVIKNLPLTVESKNIVALVGPSGLGKTTLGQLMDKVSFVFQNVFMLHDSIAENIRMGSDKSMKEIIESINP</sequence>
<dbReference type="PANTHER" id="PTHR43394:SF1">
    <property type="entry name" value="ATP-BINDING CASSETTE SUB-FAMILY B MEMBER 10, MITOCHONDRIAL"/>
    <property type="match status" value="1"/>
</dbReference>
<dbReference type="Proteomes" id="UP000294919">
    <property type="component" value="Unassembled WGS sequence"/>
</dbReference>
<evidence type="ECO:0008006" key="4">
    <source>
        <dbReference type="Google" id="ProtNLM"/>
    </source>
</evidence>
<dbReference type="Gene3D" id="3.40.50.300">
    <property type="entry name" value="P-loop containing nucleotide triphosphate hydrolases"/>
    <property type="match status" value="1"/>
</dbReference>
<keyword evidence="3" id="KW-1185">Reference proteome</keyword>
<gene>
    <name evidence="2" type="ORF">EV214_11623</name>
</gene>
<accession>A0A4R2KH48</accession>
<dbReference type="EMBL" id="SLWV01000016">
    <property type="protein sequence ID" value="TCO73121.1"/>
    <property type="molecule type" value="Genomic_DNA"/>
</dbReference>
<protein>
    <recommendedName>
        <fullName evidence="4">ABC transporter family protein</fullName>
    </recommendedName>
</protein>
<reference evidence="2 3" key="1">
    <citation type="submission" date="2019-03" db="EMBL/GenBank/DDBJ databases">
        <title>Genomic Encyclopedia of Type Strains, Phase IV (KMG-IV): sequencing the most valuable type-strain genomes for metagenomic binning, comparative biology and taxonomic classification.</title>
        <authorList>
            <person name="Goeker M."/>
        </authorList>
    </citation>
    <scope>NUCLEOTIDE SEQUENCE [LARGE SCALE GENOMIC DNA]</scope>
    <source>
        <strain evidence="2 3">DSM 102940</strain>
    </source>
</reference>
<comment type="caution">
    <text evidence="2">The sequence shown here is derived from an EMBL/GenBank/DDBJ whole genome shotgun (WGS) entry which is preliminary data.</text>
</comment>
<dbReference type="InterPro" id="IPR039421">
    <property type="entry name" value="Type_1_exporter"/>
</dbReference>
<name>A0A4R2KH48_9FIRM</name>